<dbReference type="OrthoDB" id="6775587at2759"/>
<dbReference type="EMBL" id="KB200129">
    <property type="protein sequence ID" value="ESP02768.1"/>
    <property type="molecule type" value="Genomic_DNA"/>
</dbReference>
<dbReference type="KEGG" id="lgi:LOTGIDRAFT_156713"/>
<accession>V4AYQ3</accession>
<reference evidence="1 2" key="1">
    <citation type="journal article" date="2013" name="Nature">
        <title>Insights into bilaterian evolution from three spiralian genomes.</title>
        <authorList>
            <person name="Simakov O."/>
            <person name="Marletaz F."/>
            <person name="Cho S.J."/>
            <person name="Edsinger-Gonzales E."/>
            <person name="Havlak P."/>
            <person name="Hellsten U."/>
            <person name="Kuo D.H."/>
            <person name="Larsson T."/>
            <person name="Lv J."/>
            <person name="Arendt D."/>
            <person name="Savage R."/>
            <person name="Osoegawa K."/>
            <person name="de Jong P."/>
            <person name="Grimwood J."/>
            <person name="Chapman J.A."/>
            <person name="Shapiro H."/>
            <person name="Aerts A."/>
            <person name="Otillar R.P."/>
            <person name="Terry A.Y."/>
            <person name="Boore J.L."/>
            <person name="Grigoriev I.V."/>
            <person name="Lindberg D.R."/>
            <person name="Seaver E.C."/>
            <person name="Weisblat D.A."/>
            <person name="Putnam N.H."/>
            <person name="Rokhsar D.S."/>
        </authorList>
    </citation>
    <scope>NUCLEOTIDE SEQUENCE [LARGE SCALE GENOMIC DNA]</scope>
</reference>
<protein>
    <submittedName>
        <fullName evidence="1">Uncharacterized protein</fullName>
    </submittedName>
</protein>
<dbReference type="CTD" id="20237077"/>
<dbReference type="HOGENOM" id="CLU_049085_3_1_1"/>
<sequence length="348" mass="38858">MKPETLVMKIIEAMETNSPTLITYNAAAGAATGGISAAVKAANANKAAAVKEAEERRHNLVMEREAAKARGGSGVGDILGTVKEFGQRFGEEAKKTVKEGLSKLIDNIDTGEMKVKHKGNAKFFKNIRSGEGIFLSKYKGNGVIFVRTVDDVKSLFSNPSPELPKSISPIIDEAGLLFNGFRIRFRANTPEFIIDTKDYIYTLTRGLIDLMNGEDVEIADYKDLAAYSKFLHAIRKTGPETRRSKEVKLYIRVIEHDEDDEDDYAEDYPQITKDIDEFENMVTSGQGITFLSDNNKELLNRLKIILAAMKEGHRSGRQYNEVNGILKRLLEKKIITKKDYINVITNVQ</sequence>
<dbReference type="AlphaFoldDB" id="V4AYQ3"/>
<gene>
    <name evidence="1" type="ORF">LOTGIDRAFT_156713</name>
</gene>
<evidence type="ECO:0000313" key="1">
    <source>
        <dbReference type="EMBL" id="ESP02768.1"/>
    </source>
</evidence>
<dbReference type="GeneID" id="20237077"/>
<evidence type="ECO:0000313" key="2">
    <source>
        <dbReference type="Proteomes" id="UP000030746"/>
    </source>
</evidence>
<proteinExistence type="predicted"/>
<dbReference type="RefSeq" id="XP_009046238.1">
    <property type="nucleotide sequence ID" value="XM_009047990.1"/>
</dbReference>
<organism evidence="1 2">
    <name type="scientific">Lottia gigantea</name>
    <name type="common">Giant owl limpet</name>
    <dbReference type="NCBI Taxonomy" id="225164"/>
    <lineage>
        <taxon>Eukaryota</taxon>
        <taxon>Metazoa</taxon>
        <taxon>Spiralia</taxon>
        <taxon>Lophotrochozoa</taxon>
        <taxon>Mollusca</taxon>
        <taxon>Gastropoda</taxon>
        <taxon>Patellogastropoda</taxon>
        <taxon>Lottioidea</taxon>
        <taxon>Lottiidae</taxon>
        <taxon>Lottia</taxon>
    </lineage>
</organism>
<keyword evidence="2" id="KW-1185">Reference proteome</keyword>
<name>V4AYQ3_LOTGI</name>
<dbReference type="Proteomes" id="UP000030746">
    <property type="component" value="Unassembled WGS sequence"/>
</dbReference>